<proteinExistence type="predicted"/>
<dbReference type="Proteomes" id="UP001165341">
    <property type="component" value="Unassembled WGS sequence"/>
</dbReference>
<evidence type="ECO:0000313" key="3">
    <source>
        <dbReference type="Proteomes" id="UP001165341"/>
    </source>
</evidence>
<evidence type="ECO:0000259" key="1">
    <source>
        <dbReference type="Pfam" id="PF18739"/>
    </source>
</evidence>
<evidence type="ECO:0000313" key="2">
    <source>
        <dbReference type="EMBL" id="MCI4657850.1"/>
    </source>
</evidence>
<keyword evidence="3" id="KW-1185">Reference proteome</keyword>
<dbReference type="InterPro" id="IPR041229">
    <property type="entry name" value="HEPN_Apea"/>
</dbReference>
<comment type="caution">
    <text evidence="2">The sequence shown here is derived from an EMBL/GenBank/DDBJ whole genome shotgun (WGS) entry which is preliminary data.</text>
</comment>
<dbReference type="Pfam" id="PF18739">
    <property type="entry name" value="HEPN_Apea"/>
    <property type="match status" value="1"/>
</dbReference>
<protein>
    <recommendedName>
        <fullName evidence="1">Apea-like HEPN domain-containing protein</fullName>
    </recommendedName>
</protein>
<dbReference type="EMBL" id="JALGAR010000001">
    <property type="protein sequence ID" value="MCI4657850.1"/>
    <property type="molecule type" value="Genomic_DNA"/>
</dbReference>
<gene>
    <name evidence="2" type="ORF">MQH31_08525</name>
</gene>
<reference evidence="2" key="1">
    <citation type="submission" date="2022-03" db="EMBL/GenBank/DDBJ databases">
        <title>Cryobacterium sp. nov. strain ZS14-85, isolated from Antarctic soil.</title>
        <authorList>
            <person name="Li J."/>
            <person name="Niu G."/>
        </authorList>
    </citation>
    <scope>NUCLEOTIDE SEQUENCE</scope>
    <source>
        <strain evidence="2">ZS14-85</strain>
    </source>
</reference>
<feature type="domain" description="Apea-like HEPN" evidence="1">
    <location>
        <begin position="4"/>
        <end position="124"/>
    </location>
</feature>
<sequence>MVVAESLQTSLFGTTPRWNKERFKALRAIVDRIPDAQQRAWVRARIKNETSFRERLIELASFPNQLAVELLVGDAEVWAKRVVDARNGLAHNGADPQTSGDIFELTEVTLFLAAPALMQEIGLSGEVQLEALRR</sequence>
<name>A0AA41QUC9_9MICO</name>
<organism evidence="2 3">
    <name type="scientific">Cryobacterium zhongshanensis</name>
    <dbReference type="NCBI Taxonomy" id="2928153"/>
    <lineage>
        <taxon>Bacteria</taxon>
        <taxon>Bacillati</taxon>
        <taxon>Actinomycetota</taxon>
        <taxon>Actinomycetes</taxon>
        <taxon>Micrococcales</taxon>
        <taxon>Microbacteriaceae</taxon>
        <taxon>Cryobacterium</taxon>
    </lineage>
</organism>
<dbReference type="RefSeq" id="WP_243011624.1">
    <property type="nucleotide sequence ID" value="NZ_JALGAR010000001.1"/>
</dbReference>
<accession>A0AA41QUC9</accession>
<dbReference type="AlphaFoldDB" id="A0AA41QUC9"/>